<protein>
    <submittedName>
        <fullName evidence="1">Uncharacterized protein</fullName>
    </submittedName>
</protein>
<dbReference type="AlphaFoldDB" id="A0A0A9E8R0"/>
<accession>A0A0A9E8R0</accession>
<proteinExistence type="predicted"/>
<evidence type="ECO:0000313" key="1">
    <source>
        <dbReference type="EMBL" id="JAD94295.1"/>
    </source>
</evidence>
<organism evidence="1">
    <name type="scientific">Arundo donax</name>
    <name type="common">Giant reed</name>
    <name type="synonym">Donax arundinaceus</name>
    <dbReference type="NCBI Taxonomy" id="35708"/>
    <lineage>
        <taxon>Eukaryota</taxon>
        <taxon>Viridiplantae</taxon>
        <taxon>Streptophyta</taxon>
        <taxon>Embryophyta</taxon>
        <taxon>Tracheophyta</taxon>
        <taxon>Spermatophyta</taxon>
        <taxon>Magnoliopsida</taxon>
        <taxon>Liliopsida</taxon>
        <taxon>Poales</taxon>
        <taxon>Poaceae</taxon>
        <taxon>PACMAD clade</taxon>
        <taxon>Arundinoideae</taxon>
        <taxon>Arundineae</taxon>
        <taxon>Arundo</taxon>
    </lineage>
</organism>
<sequence>MVVRLLTPVMLSPLSPNRSNPLSAHQQTHAVHQINPIPSLRFQIPESPRILSVSPSPALTQWRFGWPGPRRSCGVVEAAGM</sequence>
<dbReference type="EMBL" id="GBRH01203600">
    <property type="protein sequence ID" value="JAD94295.1"/>
    <property type="molecule type" value="Transcribed_RNA"/>
</dbReference>
<reference evidence="1" key="2">
    <citation type="journal article" date="2015" name="Data Brief">
        <title>Shoot transcriptome of the giant reed, Arundo donax.</title>
        <authorList>
            <person name="Barrero R.A."/>
            <person name="Guerrero F.D."/>
            <person name="Moolhuijzen P."/>
            <person name="Goolsby J.A."/>
            <person name="Tidwell J."/>
            <person name="Bellgard S.E."/>
            <person name="Bellgard M.I."/>
        </authorList>
    </citation>
    <scope>NUCLEOTIDE SEQUENCE</scope>
    <source>
        <tissue evidence="1">Shoot tissue taken approximately 20 cm above the soil surface</tissue>
    </source>
</reference>
<name>A0A0A9E8R0_ARUDO</name>
<reference evidence="1" key="1">
    <citation type="submission" date="2014-09" db="EMBL/GenBank/DDBJ databases">
        <authorList>
            <person name="Magalhaes I.L.F."/>
            <person name="Oliveira U."/>
            <person name="Santos F.R."/>
            <person name="Vidigal T.H.D.A."/>
            <person name="Brescovit A.D."/>
            <person name="Santos A.J."/>
        </authorList>
    </citation>
    <scope>NUCLEOTIDE SEQUENCE</scope>
    <source>
        <tissue evidence="1">Shoot tissue taken approximately 20 cm above the soil surface</tissue>
    </source>
</reference>